<dbReference type="OrthoDB" id="9805604at2"/>
<dbReference type="InterPro" id="IPR029044">
    <property type="entry name" value="Nucleotide-diphossugar_trans"/>
</dbReference>
<dbReference type="STRING" id="488533.SAMN04487960_102467"/>
<accession>A0A1H2TK94</accession>
<keyword evidence="1" id="KW-0808">Transferase</keyword>
<dbReference type="Proteomes" id="UP000199675">
    <property type="component" value="Unassembled WGS sequence"/>
</dbReference>
<keyword evidence="1" id="KW-0548">Nucleotidyltransferase</keyword>
<dbReference type="SUPFAM" id="SSF53448">
    <property type="entry name" value="Nucleotide-diphospho-sugar transferases"/>
    <property type="match status" value="1"/>
</dbReference>
<proteinExistence type="predicted"/>
<gene>
    <name evidence="1" type="ORF">SAMN04487960_102467</name>
</gene>
<dbReference type="Gene3D" id="3.90.550.10">
    <property type="entry name" value="Spore Coat Polysaccharide Biosynthesis Protein SpsA, Chain A"/>
    <property type="match status" value="1"/>
</dbReference>
<dbReference type="CDD" id="cd02513">
    <property type="entry name" value="CMP-NeuAc_Synthase"/>
    <property type="match status" value="1"/>
</dbReference>
<protein>
    <submittedName>
        <fullName evidence="1">N-acylneuraminate cytidylyltransferase</fullName>
    </submittedName>
</protein>
<dbReference type="InterPro" id="IPR050793">
    <property type="entry name" value="CMP-NeuNAc_synthase"/>
</dbReference>
<dbReference type="Pfam" id="PF02348">
    <property type="entry name" value="CTP_transf_3"/>
    <property type="match status" value="1"/>
</dbReference>
<name>A0A1H2TK94_9GAMM</name>
<dbReference type="PANTHER" id="PTHR21485:SF6">
    <property type="entry name" value="N-ACYLNEURAMINATE CYTIDYLYLTRANSFERASE-RELATED"/>
    <property type="match status" value="1"/>
</dbReference>
<dbReference type="NCBIfam" id="TIGR03584">
    <property type="entry name" value="PseF"/>
    <property type="match status" value="1"/>
</dbReference>
<dbReference type="EMBL" id="FNNE01000002">
    <property type="protein sequence ID" value="SDW44187.1"/>
    <property type="molecule type" value="Genomic_DNA"/>
</dbReference>
<organism evidence="1 2">
    <name type="scientific">Marinobacter mobilis</name>
    <dbReference type="NCBI Taxonomy" id="488533"/>
    <lineage>
        <taxon>Bacteria</taxon>
        <taxon>Pseudomonadati</taxon>
        <taxon>Pseudomonadota</taxon>
        <taxon>Gammaproteobacteria</taxon>
        <taxon>Pseudomonadales</taxon>
        <taxon>Marinobacteraceae</taxon>
        <taxon>Marinobacter</taxon>
    </lineage>
</organism>
<reference evidence="1 2" key="1">
    <citation type="submission" date="2016-10" db="EMBL/GenBank/DDBJ databases">
        <authorList>
            <person name="de Groot N.N."/>
        </authorList>
    </citation>
    <scope>NUCLEOTIDE SEQUENCE [LARGE SCALE GENOMIC DNA]</scope>
    <source>
        <strain evidence="1 2">CGMCC 1.7059</strain>
    </source>
</reference>
<sequence>MKKRVAIIPARGGSKRIPRKNIKDFCGKPMITWSIEAALRSKCFDCVVVSTDDSEIAKVSRISGASVPFVRPAELSDDHAGTLPVVMHAMEYLEASGVELAEVCCLYATAPFVTSEDLSNGLEVLSSSGADYAIAVTRFSFPIQRALRISENQRISMLNPETFSLRSQDLEEAYHDAGQFYWGTRNAWLSGVPSFLAETAPVVLPRYRVEDIDTMEDWARAEWLFRANFRDSSR</sequence>
<dbReference type="InterPro" id="IPR020039">
    <property type="entry name" value="PseF"/>
</dbReference>
<evidence type="ECO:0000313" key="2">
    <source>
        <dbReference type="Proteomes" id="UP000199675"/>
    </source>
</evidence>
<keyword evidence="2" id="KW-1185">Reference proteome</keyword>
<dbReference type="PANTHER" id="PTHR21485">
    <property type="entry name" value="HAD SUPERFAMILY MEMBERS CMAS AND KDSC"/>
    <property type="match status" value="1"/>
</dbReference>
<dbReference type="InterPro" id="IPR003329">
    <property type="entry name" value="Cytidylyl_trans"/>
</dbReference>
<dbReference type="AlphaFoldDB" id="A0A1H2TK94"/>
<dbReference type="GO" id="GO:0008781">
    <property type="term" value="F:N-acylneuraminate cytidylyltransferase activity"/>
    <property type="evidence" value="ECO:0007669"/>
    <property type="project" value="TreeGrafter"/>
</dbReference>
<dbReference type="RefSeq" id="WP_091811805.1">
    <property type="nucleotide sequence ID" value="NZ_FNNE01000002.1"/>
</dbReference>
<evidence type="ECO:0000313" key="1">
    <source>
        <dbReference type="EMBL" id="SDW44187.1"/>
    </source>
</evidence>